<feature type="compositionally biased region" description="Polar residues" evidence="1">
    <location>
        <begin position="9"/>
        <end position="20"/>
    </location>
</feature>
<dbReference type="InterPro" id="IPR001810">
    <property type="entry name" value="F-box_dom"/>
</dbReference>
<dbReference type="InterPro" id="IPR036047">
    <property type="entry name" value="F-box-like_dom_sf"/>
</dbReference>
<protein>
    <submittedName>
        <fullName evidence="4">Uncharacterized protein</fullName>
    </submittedName>
</protein>
<dbReference type="OrthoDB" id="687122at2759"/>
<evidence type="ECO:0000313" key="4">
    <source>
        <dbReference type="EMBL" id="CAA7048810.1"/>
    </source>
</evidence>
<feature type="domain" description="F-box" evidence="2">
    <location>
        <begin position="34"/>
        <end position="68"/>
    </location>
</feature>
<dbReference type="PANTHER" id="PTHR31111:SF65">
    <property type="entry name" value="F-BOX DOMAIN-CONTAINING PROTEIN"/>
    <property type="match status" value="1"/>
</dbReference>
<accession>A0A6D2K9J1</accession>
<gene>
    <name evidence="4" type="ORF">MERR_LOCUS36045</name>
</gene>
<proteinExistence type="predicted"/>
<feature type="domain" description="F-box associated beta-propeller type 3" evidence="3">
    <location>
        <begin position="83"/>
        <end position="392"/>
    </location>
</feature>
<dbReference type="SUPFAM" id="SSF81383">
    <property type="entry name" value="F-box domain"/>
    <property type="match status" value="1"/>
</dbReference>
<sequence length="399" mass="46371">MEKSDQHFSENLSITSGNETQSHKSARRKYSDPIPVDLLIDIFSRVPKESIARFRCLSKFWEYKFGRPYFTELFLSKSSTRPRLLFTLYHDGKLFFYSAPQPHNPDKDSSLVATRYHMSSHKNVPCVYCTPVCGLTLLQKILEIRRKMICNPITGKFLTLPRVVLKSKTLPHTEETYIARFYFGYDPISKLYKVLCMTSSLCDGPNTHQVLTLDSGKRFWRRIKFAFDFVEDSRVHGQICIDGVLYFGADMKDTSVIVCFDVRSEKFDFINLDKDMMYESYVSGCLTLINYKGKLGIHERIPNYWHNVKELVLWVMEDAGNHKWSKHTYEVPTSIREKSFVGMTATGDIVWSSYSNSNKCVYFYNLERGTFTSVTIQGFEELYGSVGTFIDYVENLKFM</sequence>
<dbReference type="InterPro" id="IPR013187">
    <property type="entry name" value="F-box-assoc_dom_typ3"/>
</dbReference>
<dbReference type="Proteomes" id="UP000467841">
    <property type="component" value="Unassembled WGS sequence"/>
</dbReference>
<dbReference type="EMBL" id="CACVBM020001396">
    <property type="protein sequence ID" value="CAA7048810.1"/>
    <property type="molecule type" value="Genomic_DNA"/>
</dbReference>
<dbReference type="Pfam" id="PF08268">
    <property type="entry name" value="FBA_3"/>
    <property type="match status" value="1"/>
</dbReference>
<evidence type="ECO:0000259" key="3">
    <source>
        <dbReference type="Pfam" id="PF08268"/>
    </source>
</evidence>
<evidence type="ECO:0000313" key="5">
    <source>
        <dbReference type="Proteomes" id="UP000467841"/>
    </source>
</evidence>
<evidence type="ECO:0000256" key="1">
    <source>
        <dbReference type="SAM" id="MobiDB-lite"/>
    </source>
</evidence>
<evidence type="ECO:0000259" key="2">
    <source>
        <dbReference type="Pfam" id="PF00646"/>
    </source>
</evidence>
<dbReference type="InterPro" id="IPR017451">
    <property type="entry name" value="F-box-assoc_interact_dom"/>
</dbReference>
<dbReference type="NCBIfam" id="TIGR01640">
    <property type="entry name" value="F_box_assoc_1"/>
    <property type="match status" value="1"/>
</dbReference>
<organism evidence="4 5">
    <name type="scientific">Microthlaspi erraticum</name>
    <dbReference type="NCBI Taxonomy" id="1685480"/>
    <lineage>
        <taxon>Eukaryota</taxon>
        <taxon>Viridiplantae</taxon>
        <taxon>Streptophyta</taxon>
        <taxon>Embryophyta</taxon>
        <taxon>Tracheophyta</taxon>
        <taxon>Spermatophyta</taxon>
        <taxon>Magnoliopsida</taxon>
        <taxon>eudicotyledons</taxon>
        <taxon>Gunneridae</taxon>
        <taxon>Pentapetalae</taxon>
        <taxon>rosids</taxon>
        <taxon>malvids</taxon>
        <taxon>Brassicales</taxon>
        <taxon>Brassicaceae</taxon>
        <taxon>Coluteocarpeae</taxon>
        <taxon>Microthlaspi</taxon>
    </lineage>
</organism>
<dbReference type="AlphaFoldDB" id="A0A6D2K9J1"/>
<dbReference type="PANTHER" id="PTHR31111">
    <property type="entry name" value="BNAA05G37150D PROTEIN-RELATED"/>
    <property type="match status" value="1"/>
</dbReference>
<name>A0A6D2K9J1_9BRAS</name>
<feature type="region of interest" description="Disordered" evidence="1">
    <location>
        <begin position="1"/>
        <end position="28"/>
    </location>
</feature>
<keyword evidence="5" id="KW-1185">Reference proteome</keyword>
<reference evidence="4" key="1">
    <citation type="submission" date="2020-01" db="EMBL/GenBank/DDBJ databases">
        <authorList>
            <person name="Mishra B."/>
        </authorList>
    </citation>
    <scope>NUCLEOTIDE SEQUENCE [LARGE SCALE GENOMIC DNA]</scope>
</reference>
<dbReference type="Pfam" id="PF00646">
    <property type="entry name" value="F-box"/>
    <property type="match status" value="1"/>
</dbReference>
<comment type="caution">
    <text evidence="4">The sequence shown here is derived from an EMBL/GenBank/DDBJ whole genome shotgun (WGS) entry which is preliminary data.</text>
</comment>